<name>A0A2R3IYI2_9PSED</name>
<feature type="region of interest" description="Disordered" evidence="1">
    <location>
        <begin position="1"/>
        <end position="24"/>
    </location>
</feature>
<sequence>MKKRAPFSPTEGPGGNDRSAGGQYVAADRICQKPGAGRLQLRDGHPSSISKIFDTGIAGVRTRY</sequence>
<proteinExistence type="predicted"/>
<accession>A0A2R3IYI2</accession>
<evidence type="ECO:0000256" key="1">
    <source>
        <dbReference type="SAM" id="MobiDB-lite"/>
    </source>
</evidence>
<reference evidence="2 3" key="1">
    <citation type="submission" date="2018-02" db="EMBL/GenBank/DDBJ databases">
        <title>FDA/CDC Antimicrobial Resistant Isolate Bank Genome Sequencing.</title>
        <authorList>
            <person name="Benahmed F.H."/>
            <person name="Lutgring J.D."/>
            <person name="Yoo B."/>
            <person name="Machado M."/>
            <person name="Brown A."/>
            <person name="McAllister G."/>
            <person name="Perry A."/>
            <person name="Halpin A.L."/>
            <person name="Vavikolanu K."/>
            <person name="Ott S."/>
            <person name="Zhao X."/>
            <person name="Tallon L.J."/>
            <person name="Sadzewicz L."/>
            <person name="Aluvathingal J."/>
            <person name="Nadendla S."/>
            <person name="Voskania-kordi A."/>
            <person name="Simonyan V."/>
            <person name="Patel J."/>
            <person name="Shawar R.M."/>
        </authorList>
    </citation>
    <scope>NUCLEOTIDE SEQUENCE [LARGE SCALE GENOMIC DNA]</scope>
    <source>
        <strain evidence="2 3">AR_0356</strain>
    </source>
</reference>
<protein>
    <submittedName>
        <fullName evidence="2">Uncharacterized protein</fullName>
    </submittedName>
</protein>
<dbReference type="Proteomes" id="UP000238390">
    <property type="component" value="Chromosome"/>
</dbReference>
<evidence type="ECO:0000313" key="2">
    <source>
        <dbReference type="EMBL" id="AVK06960.1"/>
    </source>
</evidence>
<gene>
    <name evidence="2" type="ORF">CSB93_1843</name>
</gene>
<keyword evidence="3" id="KW-1185">Reference proteome</keyword>
<dbReference type="AlphaFoldDB" id="A0A2R3IYI2"/>
<dbReference type="EMBL" id="CP027169">
    <property type="protein sequence ID" value="AVK06960.1"/>
    <property type="molecule type" value="Genomic_DNA"/>
</dbReference>
<organism evidence="2 3">
    <name type="scientific">Pseudomonas paraeruginosa</name>
    <dbReference type="NCBI Taxonomy" id="2994495"/>
    <lineage>
        <taxon>Bacteria</taxon>
        <taxon>Pseudomonadati</taxon>
        <taxon>Pseudomonadota</taxon>
        <taxon>Gammaproteobacteria</taxon>
        <taxon>Pseudomonadales</taxon>
        <taxon>Pseudomonadaceae</taxon>
        <taxon>Pseudomonas</taxon>
    </lineage>
</organism>
<evidence type="ECO:0000313" key="3">
    <source>
        <dbReference type="Proteomes" id="UP000238390"/>
    </source>
</evidence>